<keyword evidence="5" id="KW-0274">FAD</keyword>
<evidence type="ECO:0000256" key="7">
    <source>
        <dbReference type="ARBA" id="ARBA00023004"/>
    </source>
</evidence>
<proteinExistence type="predicted"/>
<dbReference type="Proteomes" id="UP000317839">
    <property type="component" value="Unassembled WGS sequence"/>
</dbReference>
<dbReference type="PROSITE" id="PS51384">
    <property type="entry name" value="FAD_FR"/>
    <property type="match status" value="1"/>
</dbReference>
<evidence type="ECO:0000259" key="10">
    <source>
        <dbReference type="PROSITE" id="PS51085"/>
    </source>
</evidence>
<dbReference type="InterPro" id="IPR039261">
    <property type="entry name" value="FNR_nucleotide-bd"/>
</dbReference>
<feature type="domain" description="FAD-binding FR-type" evidence="11">
    <location>
        <begin position="3"/>
        <end position="107"/>
    </location>
</feature>
<keyword evidence="3" id="KW-0001">2Fe-2S</keyword>
<dbReference type="PRINTS" id="PR00410">
    <property type="entry name" value="PHEHYDRXLASE"/>
</dbReference>
<dbReference type="InterPro" id="IPR001709">
    <property type="entry name" value="Flavoprot_Pyr_Nucl_cyt_Rdtase"/>
</dbReference>
<dbReference type="Pfam" id="PF00111">
    <property type="entry name" value="Fer2"/>
    <property type="match status" value="1"/>
</dbReference>
<dbReference type="InterPro" id="IPR017927">
    <property type="entry name" value="FAD-bd_FR_type"/>
</dbReference>
<evidence type="ECO:0000256" key="5">
    <source>
        <dbReference type="ARBA" id="ARBA00022827"/>
    </source>
</evidence>
<gene>
    <name evidence="12" type="primary">paaK</name>
    <name evidence="12" type="ORF">FLL45_20455</name>
</gene>
<dbReference type="GO" id="GO:0046872">
    <property type="term" value="F:metal ion binding"/>
    <property type="evidence" value="ECO:0007669"/>
    <property type="project" value="UniProtKB-KW"/>
</dbReference>
<protein>
    <submittedName>
        <fullName evidence="12">Phenylacetate-CoA oxygenase/reductase subunit PaaK</fullName>
    </submittedName>
</protein>
<dbReference type="InterPro" id="IPR001433">
    <property type="entry name" value="OxRdtase_FAD/NAD-bd"/>
</dbReference>
<dbReference type="PANTHER" id="PTHR47354">
    <property type="entry name" value="NADH OXIDOREDUCTASE HCR"/>
    <property type="match status" value="1"/>
</dbReference>
<reference evidence="12 13" key="1">
    <citation type="submission" date="2019-06" db="EMBL/GenBank/DDBJ databases">
        <title>Draft genome of Aliikangiella marina GYP-15.</title>
        <authorList>
            <person name="Wang G."/>
        </authorList>
    </citation>
    <scope>NUCLEOTIDE SEQUENCE [LARGE SCALE GENOMIC DNA]</scope>
    <source>
        <strain evidence="12 13">GYP-15</strain>
    </source>
</reference>
<evidence type="ECO:0000256" key="9">
    <source>
        <dbReference type="ARBA" id="ARBA00034078"/>
    </source>
</evidence>
<keyword evidence="6" id="KW-0560">Oxidoreductase</keyword>
<evidence type="ECO:0000256" key="4">
    <source>
        <dbReference type="ARBA" id="ARBA00022723"/>
    </source>
</evidence>
<dbReference type="GO" id="GO:0016491">
    <property type="term" value="F:oxidoreductase activity"/>
    <property type="evidence" value="ECO:0007669"/>
    <property type="project" value="UniProtKB-KW"/>
</dbReference>
<dbReference type="Gene3D" id="3.40.50.80">
    <property type="entry name" value="Nucleotide-binding domain of ferredoxin-NADP reductase (FNR) module"/>
    <property type="match status" value="1"/>
</dbReference>
<evidence type="ECO:0000313" key="12">
    <source>
        <dbReference type="EMBL" id="TQV71524.1"/>
    </source>
</evidence>
<evidence type="ECO:0000256" key="6">
    <source>
        <dbReference type="ARBA" id="ARBA00023002"/>
    </source>
</evidence>
<comment type="cofactor">
    <cofactor evidence="9">
        <name>[2Fe-2S] cluster</name>
        <dbReference type="ChEBI" id="CHEBI:190135"/>
    </cofactor>
</comment>
<dbReference type="InterPro" id="IPR012675">
    <property type="entry name" value="Beta-grasp_dom_sf"/>
</dbReference>
<dbReference type="GO" id="GO:0010124">
    <property type="term" value="P:phenylacetate catabolic process"/>
    <property type="evidence" value="ECO:0007669"/>
    <property type="project" value="InterPro"/>
</dbReference>
<dbReference type="SUPFAM" id="SSF52343">
    <property type="entry name" value="Ferredoxin reductase-like, C-terminal NADP-linked domain"/>
    <property type="match status" value="1"/>
</dbReference>
<sequence length="362" mass="40299">MSTEFHQLTVSAVEKLTKDSVAISFDVPPELQNEYRYIQGQHITLKADINGQDTRRSYSICNSANEQRLTVGVKRIEEGLFSNYANEEVKVGMQMEVMPPQGHFYTEVTADNSKHYLLVAAGSGITPNLAHIQTILESEPNATVTLVYGNKSSALMMFRDKLSFIKSAYLERFQLVNLFTREESDAEIFNGRITAKKLVELDQARIINLSTVDDVFICGPEEMINEVAEFFKLNNLSEESIHYELFFAGSAEEKAQQSQQARAKKYGEKTSQVSVKVAGRKTLMDLQMGGQNILDAAMENGADLPFSCKGGVCATCKAKVVKGQVEMDLNHSLTEEEVAEGMVLTCQAHPVSEEVEIDFDFS</sequence>
<dbReference type="InterPro" id="IPR006058">
    <property type="entry name" value="2Fe2S_fd_BS"/>
</dbReference>
<dbReference type="PRINTS" id="PR00371">
    <property type="entry name" value="FPNCR"/>
</dbReference>
<dbReference type="NCBIfam" id="TIGR02160">
    <property type="entry name" value="PA_CoA_Oxy5"/>
    <property type="match status" value="1"/>
</dbReference>
<dbReference type="GO" id="GO:0050660">
    <property type="term" value="F:flavin adenine dinucleotide binding"/>
    <property type="evidence" value="ECO:0007669"/>
    <property type="project" value="TreeGrafter"/>
</dbReference>
<organism evidence="12 13">
    <name type="scientific">Aliikangiella marina</name>
    <dbReference type="NCBI Taxonomy" id="1712262"/>
    <lineage>
        <taxon>Bacteria</taxon>
        <taxon>Pseudomonadati</taxon>
        <taxon>Pseudomonadota</taxon>
        <taxon>Gammaproteobacteria</taxon>
        <taxon>Oceanospirillales</taxon>
        <taxon>Pleioneaceae</taxon>
        <taxon>Aliikangiella</taxon>
    </lineage>
</organism>
<dbReference type="InterPro" id="IPR036010">
    <property type="entry name" value="2Fe-2S_ferredoxin-like_sf"/>
</dbReference>
<dbReference type="Gene3D" id="2.40.30.10">
    <property type="entry name" value="Translation factors"/>
    <property type="match status" value="1"/>
</dbReference>
<keyword evidence="2" id="KW-0285">Flavoprotein</keyword>
<dbReference type="CDD" id="cd00207">
    <property type="entry name" value="fer2"/>
    <property type="match status" value="1"/>
</dbReference>
<dbReference type="EMBL" id="VIKR01000006">
    <property type="protein sequence ID" value="TQV71524.1"/>
    <property type="molecule type" value="Genomic_DNA"/>
</dbReference>
<dbReference type="PROSITE" id="PS00197">
    <property type="entry name" value="2FE2S_FER_1"/>
    <property type="match status" value="1"/>
</dbReference>
<comment type="cofactor">
    <cofactor evidence="1">
        <name>FAD</name>
        <dbReference type="ChEBI" id="CHEBI:57692"/>
    </cofactor>
</comment>
<dbReference type="AlphaFoldDB" id="A0A545T2T0"/>
<dbReference type="SUPFAM" id="SSF63380">
    <property type="entry name" value="Riboflavin synthase domain-like"/>
    <property type="match status" value="1"/>
</dbReference>
<dbReference type="InterPro" id="IPR001041">
    <property type="entry name" value="2Fe-2S_ferredoxin-type"/>
</dbReference>
<dbReference type="InterPro" id="IPR011884">
    <property type="entry name" value="PaaE"/>
</dbReference>
<dbReference type="PANTHER" id="PTHR47354:SF8">
    <property type="entry name" value="1,2-PHENYLACETYL-COA EPOXIDASE, SUBUNIT E"/>
    <property type="match status" value="1"/>
</dbReference>
<dbReference type="OrthoDB" id="9796486at2"/>
<dbReference type="RefSeq" id="WP_142943923.1">
    <property type="nucleotide sequence ID" value="NZ_VIKR01000006.1"/>
</dbReference>
<dbReference type="Pfam" id="PF00970">
    <property type="entry name" value="FAD_binding_6"/>
    <property type="match status" value="1"/>
</dbReference>
<dbReference type="InterPro" id="IPR008333">
    <property type="entry name" value="Cbr1-like_FAD-bd_dom"/>
</dbReference>
<evidence type="ECO:0000256" key="3">
    <source>
        <dbReference type="ARBA" id="ARBA00022714"/>
    </source>
</evidence>
<evidence type="ECO:0000256" key="8">
    <source>
        <dbReference type="ARBA" id="ARBA00023014"/>
    </source>
</evidence>
<dbReference type="InterPro" id="IPR050415">
    <property type="entry name" value="MRET"/>
</dbReference>
<evidence type="ECO:0000256" key="1">
    <source>
        <dbReference type="ARBA" id="ARBA00001974"/>
    </source>
</evidence>
<feature type="domain" description="2Fe-2S ferredoxin-type" evidence="10">
    <location>
        <begin position="271"/>
        <end position="362"/>
    </location>
</feature>
<evidence type="ECO:0000256" key="2">
    <source>
        <dbReference type="ARBA" id="ARBA00022630"/>
    </source>
</evidence>
<dbReference type="InterPro" id="IPR017938">
    <property type="entry name" value="Riboflavin_synthase-like_b-brl"/>
</dbReference>
<keyword evidence="7" id="KW-0408">Iron</keyword>
<dbReference type="GO" id="GO:0051537">
    <property type="term" value="F:2 iron, 2 sulfur cluster binding"/>
    <property type="evidence" value="ECO:0007669"/>
    <property type="project" value="UniProtKB-KW"/>
</dbReference>
<evidence type="ECO:0000313" key="13">
    <source>
        <dbReference type="Proteomes" id="UP000317839"/>
    </source>
</evidence>
<keyword evidence="8" id="KW-0411">Iron-sulfur</keyword>
<keyword evidence="13" id="KW-1185">Reference proteome</keyword>
<dbReference type="SUPFAM" id="SSF54292">
    <property type="entry name" value="2Fe-2S ferredoxin-like"/>
    <property type="match status" value="1"/>
</dbReference>
<dbReference type="PROSITE" id="PS51085">
    <property type="entry name" value="2FE2S_FER_2"/>
    <property type="match status" value="1"/>
</dbReference>
<comment type="caution">
    <text evidence="12">The sequence shown here is derived from an EMBL/GenBank/DDBJ whole genome shotgun (WGS) entry which is preliminary data.</text>
</comment>
<evidence type="ECO:0000259" key="11">
    <source>
        <dbReference type="PROSITE" id="PS51384"/>
    </source>
</evidence>
<name>A0A545T2T0_9GAMM</name>
<keyword evidence="4" id="KW-0479">Metal-binding</keyword>
<accession>A0A545T2T0</accession>
<dbReference type="CDD" id="cd06214">
    <property type="entry name" value="PA_degradation_oxidoreductase_like"/>
    <property type="match status" value="1"/>
</dbReference>
<dbReference type="Gene3D" id="3.10.20.30">
    <property type="match status" value="1"/>
</dbReference>
<dbReference type="Pfam" id="PF00175">
    <property type="entry name" value="NAD_binding_1"/>
    <property type="match status" value="1"/>
</dbReference>